<proteinExistence type="predicted"/>
<evidence type="ECO:0000259" key="5">
    <source>
        <dbReference type="Pfam" id="PF00501"/>
    </source>
</evidence>
<protein>
    <recommendedName>
        <fullName evidence="2">Acyl-CoA synthetase short-chain family member 3, mitochondrial</fullName>
        <ecNumber evidence="1">6.2.1.1</ecNumber>
    </recommendedName>
    <alternativeName>
        <fullName evidence="3">Acetate--CoA ligase 3</fullName>
    </alternativeName>
</protein>
<organism evidence="6 7">
    <name type="scientific">Molossus molossus</name>
    <name type="common">Pallas' mastiff bat</name>
    <name type="synonym">Vespertilio molossus</name>
    <dbReference type="NCBI Taxonomy" id="27622"/>
    <lineage>
        <taxon>Eukaryota</taxon>
        <taxon>Metazoa</taxon>
        <taxon>Chordata</taxon>
        <taxon>Craniata</taxon>
        <taxon>Vertebrata</taxon>
        <taxon>Euteleostomi</taxon>
        <taxon>Mammalia</taxon>
        <taxon>Eutheria</taxon>
        <taxon>Laurasiatheria</taxon>
        <taxon>Chiroptera</taxon>
        <taxon>Yangochiroptera</taxon>
        <taxon>Molossidae</taxon>
        <taxon>Molossus</taxon>
    </lineage>
</organism>
<comment type="catalytic activity">
    <reaction evidence="4">
        <text>butanoate + ATP + CoA = butanoyl-CoA + AMP + diphosphate</text>
        <dbReference type="Rhea" id="RHEA:46172"/>
        <dbReference type="ChEBI" id="CHEBI:17968"/>
        <dbReference type="ChEBI" id="CHEBI:30616"/>
        <dbReference type="ChEBI" id="CHEBI:33019"/>
        <dbReference type="ChEBI" id="CHEBI:57287"/>
        <dbReference type="ChEBI" id="CHEBI:57371"/>
        <dbReference type="ChEBI" id="CHEBI:456215"/>
    </reaction>
    <physiologicalReaction direction="left-to-right" evidence="4">
        <dbReference type="Rhea" id="RHEA:46173"/>
    </physiologicalReaction>
</comment>
<dbReference type="Proteomes" id="UP000550707">
    <property type="component" value="Unassembled WGS sequence"/>
</dbReference>
<accession>A0A7J8FWJ0</accession>
<dbReference type="EMBL" id="JACASF010000010">
    <property type="protein sequence ID" value="KAF6451502.1"/>
    <property type="molecule type" value="Genomic_DNA"/>
</dbReference>
<dbReference type="PANTHER" id="PTHR43347">
    <property type="entry name" value="ACYL-COA SYNTHETASE"/>
    <property type="match status" value="1"/>
</dbReference>
<dbReference type="InterPro" id="IPR042099">
    <property type="entry name" value="ANL_N_sf"/>
</dbReference>
<dbReference type="InterPro" id="IPR000873">
    <property type="entry name" value="AMP-dep_synth/lig_dom"/>
</dbReference>
<dbReference type="AlphaFoldDB" id="A0A7J8FWJ0"/>
<evidence type="ECO:0000256" key="1">
    <source>
        <dbReference type="ARBA" id="ARBA00013275"/>
    </source>
</evidence>
<dbReference type="EC" id="6.2.1.1" evidence="1"/>
<dbReference type="GO" id="GO:0050218">
    <property type="term" value="F:propionate-CoA ligase activity"/>
    <property type="evidence" value="ECO:0007669"/>
    <property type="project" value="TreeGrafter"/>
</dbReference>
<dbReference type="PANTHER" id="PTHR43347:SF3">
    <property type="entry name" value="ACYL-COA SYNTHETASE SHORT-CHAIN FAMILY MEMBER 3, MITOCHONDRIAL"/>
    <property type="match status" value="1"/>
</dbReference>
<dbReference type="GO" id="GO:0005759">
    <property type="term" value="C:mitochondrial matrix"/>
    <property type="evidence" value="ECO:0007669"/>
    <property type="project" value="TreeGrafter"/>
</dbReference>
<evidence type="ECO:0000313" key="7">
    <source>
        <dbReference type="Proteomes" id="UP000550707"/>
    </source>
</evidence>
<dbReference type="Pfam" id="PF00501">
    <property type="entry name" value="AMP-binding"/>
    <property type="match status" value="1"/>
</dbReference>
<gene>
    <name evidence="6" type="ORF">HJG59_000239</name>
</gene>
<dbReference type="Gene3D" id="3.40.50.12780">
    <property type="entry name" value="N-terminal domain of ligase-like"/>
    <property type="match status" value="1"/>
</dbReference>
<comment type="caution">
    <text evidence="6">The sequence shown here is derived from an EMBL/GenBank/DDBJ whole genome shotgun (WGS) entry which is preliminary data.</text>
</comment>
<evidence type="ECO:0000313" key="6">
    <source>
        <dbReference type="EMBL" id="KAF6451502.1"/>
    </source>
</evidence>
<reference evidence="6 7" key="1">
    <citation type="journal article" date="2020" name="Nature">
        <title>Six reference-quality genomes reveal evolution of bat adaptations.</title>
        <authorList>
            <person name="Jebb D."/>
            <person name="Huang Z."/>
            <person name="Pippel M."/>
            <person name="Hughes G.M."/>
            <person name="Lavrichenko K."/>
            <person name="Devanna P."/>
            <person name="Winkler S."/>
            <person name="Jermiin L.S."/>
            <person name="Skirmuntt E.C."/>
            <person name="Katzourakis A."/>
            <person name="Burkitt-Gray L."/>
            <person name="Ray D.A."/>
            <person name="Sullivan K.A.M."/>
            <person name="Roscito J.G."/>
            <person name="Kirilenko B.M."/>
            <person name="Davalos L.M."/>
            <person name="Corthals A.P."/>
            <person name="Power M.L."/>
            <person name="Jones G."/>
            <person name="Ransome R.D."/>
            <person name="Dechmann D.K.N."/>
            <person name="Locatelli A.G."/>
            <person name="Puechmaille S.J."/>
            <person name="Fedrigo O."/>
            <person name="Jarvis E.D."/>
            <person name="Hiller M."/>
            <person name="Vernes S.C."/>
            <person name="Myers E.W."/>
            <person name="Teeling E.C."/>
        </authorList>
    </citation>
    <scope>NUCLEOTIDE SEQUENCE [LARGE SCALE GENOMIC DNA]</scope>
    <source>
        <strain evidence="6">MMolMol1</strain>
        <tissue evidence="6">Muscle</tissue>
    </source>
</reference>
<evidence type="ECO:0000256" key="3">
    <source>
        <dbReference type="ARBA" id="ARBA00042755"/>
    </source>
</evidence>
<feature type="domain" description="AMP-dependent synthetase/ligase" evidence="5">
    <location>
        <begin position="71"/>
        <end position="168"/>
    </location>
</feature>
<dbReference type="SUPFAM" id="SSF56801">
    <property type="entry name" value="Acetyl-CoA synthetase-like"/>
    <property type="match status" value="1"/>
</dbReference>
<evidence type="ECO:0000256" key="2">
    <source>
        <dbReference type="ARBA" id="ARBA00040004"/>
    </source>
</evidence>
<keyword evidence="7" id="KW-1185">Reference proteome</keyword>
<evidence type="ECO:0000256" key="4">
    <source>
        <dbReference type="ARBA" id="ARBA00047935"/>
    </source>
</evidence>
<sequence>METQLFRCGQTFGVGVKLSRYRRATAPPALGREALPGNFALPPQGELRGCSWFVEGMLNICYNAIDRHIENGKGDKIAIIYDSPVTNTKATITYKEVLEQVSKLAGVLVKHGVKKGDTVVIYMPMIPQAIYTMLACARIGAIHSLIFGGFASKELSTRIDHAKVSTLFGEIKQ</sequence>
<dbReference type="GO" id="GO:0003987">
    <property type="term" value="F:acetate-CoA ligase activity"/>
    <property type="evidence" value="ECO:0007669"/>
    <property type="project" value="UniProtKB-EC"/>
</dbReference>
<name>A0A7J8FWJ0_MOLMO</name>